<sequence>MEYCKMIENEETLQCANRHSQNPVITILLDSDFVGAQRLACQQCIQNNLRPFNGISLTQGISKIQQMRSKIYNEVLNLFLQNQIKMQSFQNKISQWKEQLLQTINEIQSNLDIWMQELETLKNSYKQYSLLNEIDKVIIQLDKLIEQEKQQFQQRIQKFKDQYQTKIYKKIDSLQNLIQDQLQNLYEDSIIIKEIPQSSNSVFEQQQQRESNQVVINQLNKSDRVEYRLIHEVYQTKFCRALDFNHDNSLMAASSDQNIIIWKFQEGKLINQETVLTGHKNDVFCIVFSKKMNWIVSGDKNNQIISWIERVNNQGKSQWESFVSVKKHKQFILCLYLNKNEDELISSSADSKIKVWKVECKSNKIEYKYSLSEHKSFVDKVDLNSKETQMVSCGRDKKIILWEKDGNNKWKFKCNVAQSTKDYGLRIGFLQDDTIVQCQYSQPFLQVFKLQNGTFSQCQNLKVQLKEIIAEVSKDSEDPKNDITFFQLKYLEQQKVLVFKSNRYIYFMKQSSNSNLIYSCDPIDCQTFVFYGNITNNGRYLVIWNEKRLGFQVYEIEYR</sequence>
<keyword evidence="4" id="KW-1185">Reference proteome</keyword>
<name>A0A8S1XDF3_9CILI</name>
<keyword evidence="1" id="KW-0853">WD repeat</keyword>
<dbReference type="Pfam" id="PF00400">
    <property type="entry name" value="WD40"/>
    <property type="match status" value="4"/>
</dbReference>
<dbReference type="OrthoDB" id="6262491at2759"/>
<dbReference type="PROSITE" id="PS50294">
    <property type="entry name" value="WD_REPEATS_REGION"/>
    <property type="match status" value="1"/>
</dbReference>
<protein>
    <submittedName>
        <fullName evidence="3">Uncharacterized protein</fullName>
    </submittedName>
</protein>
<feature type="coiled-coil region" evidence="2">
    <location>
        <begin position="86"/>
        <end position="162"/>
    </location>
</feature>
<dbReference type="GO" id="GO:0016226">
    <property type="term" value="P:iron-sulfur cluster assembly"/>
    <property type="evidence" value="ECO:0007669"/>
    <property type="project" value="TreeGrafter"/>
</dbReference>
<dbReference type="AlphaFoldDB" id="A0A8S1XDF3"/>
<feature type="repeat" description="WD" evidence="1">
    <location>
        <begin position="325"/>
        <end position="359"/>
    </location>
</feature>
<feature type="repeat" description="WD" evidence="1">
    <location>
        <begin position="276"/>
        <end position="307"/>
    </location>
</feature>
<accession>A0A8S1XDF3</accession>
<evidence type="ECO:0000256" key="1">
    <source>
        <dbReference type="PROSITE-ProRule" id="PRU00221"/>
    </source>
</evidence>
<reference evidence="3" key="1">
    <citation type="submission" date="2021-01" db="EMBL/GenBank/DDBJ databases">
        <authorList>
            <consortium name="Genoscope - CEA"/>
            <person name="William W."/>
        </authorList>
    </citation>
    <scope>NUCLEOTIDE SEQUENCE</scope>
</reference>
<dbReference type="PANTHER" id="PTHR19920">
    <property type="entry name" value="WD40 PROTEIN CIAO1"/>
    <property type="match status" value="1"/>
</dbReference>
<proteinExistence type="predicted"/>
<evidence type="ECO:0000313" key="4">
    <source>
        <dbReference type="Proteomes" id="UP000689195"/>
    </source>
</evidence>
<dbReference type="InterPro" id="IPR001680">
    <property type="entry name" value="WD40_rpt"/>
</dbReference>
<gene>
    <name evidence="3" type="ORF">PPENT_87.1.T1200019</name>
</gene>
<evidence type="ECO:0000313" key="3">
    <source>
        <dbReference type="EMBL" id="CAD8198821.1"/>
    </source>
</evidence>
<dbReference type="EMBL" id="CAJJDO010000120">
    <property type="protein sequence ID" value="CAD8198821.1"/>
    <property type="molecule type" value="Genomic_DNA"/>
</dbReference>
<dbReference type="PROSITE" id="PS50082">
    <property type="entry name" value="WD_REPEATS_2"/>
    <property type="match status" value="3"/>
</dbReference>
<comment type="caution">
    <text evidence="3">The sequence shown here is derived from an EMBL/GenBank/DDBJ whole genome shotgun (WGS) entry which is preliminary data.</text>
</comment>
<dbReference type="Proteomes" id="UP000689195">
    <property type="component" value="Unassembled WGS sequence"/>
</dbReference>
<feature type="repeat" description="WD" evidence="1">
    <location>
        <begin position="371"/>
        <end position="403"/>
    </location>
</feature>
<evidence type="ECO:0000256" key="2">
    <source>
        <dbReference type="SAM" id="Coils"/>
    </source>
</evidence>
<keyword evidence="2" id="KW-0175">Coiled coil</keyword>
<dbReference type="GO" id="GO:0097361">
    <property type="term" value="C:cytosolic [4Fe-4S] assembly targeting complex"/>
    <property type="evidence" value="ECO:0007669"/>
    <property type="project" value="TreeGrafter"/>
</dbReference>
<dbReference type="PANTHER" id="PTHR19920:SF0">
    <property type="entry name" value="CYTOSOLIC IRON-SULFUR PROTEIN ASSEMBLY PROTEIN CIAO1-RELATED"/>
    <property type="match status" value="1"/>
</dbReference>
<dbReference type="SMART" id="SM00320">
    <property type="entry name" value="WD40"/>
    <property type="match status" value="5"/>
</dbReference>
<organism evidence="3 4">
    <name type="scientific">Paramecium pentaurelia</name>
    <dbReference type="NCBI Taxonomy" id="43138"/>
    <lineage>
        <taxon>Eukaryota</taxon>
        <taxon>Sar</taxon>
        <taxon>Alveolata</taxon>
        <taxon>Ciliophora</taxon>
        <taxon>Intramacronucleata</taxon>
        <taxon>Oligohymenophorea</taxon>
        <taxon>Peniculida</taxon>
        <taxon>Parameciidae</taxon>
        <taxon>Paramecium</taxon>
    </lineage>
</organism>